<dbReference type="SUPFAM" id="SSF56784">
    <property type="entry name" value="HAD-like"/>
    <property type="match status" value="1"/>
</dbReference>
<keyword evidence="1" id="KW-0378">Hydrolase</keyword>
<organism evidence="1 2">
    <name type="scientific">Catenulispora yoronensis</name>
    <dbReference type="NCBI Taxonomy" id="450799"/>
    <lineage>
        <taxon>Bacteria</taxon>
        <taxon>Bacillati</taxon>
        <taxon>Actinomycetota</taxon>
        <taxon>Actinomycetes</taxon>
        <taxon>Catenulisporales</taxon>
        <taxon>Catenulisporaceae</taxon>
        <taxon>Catenulispora</taxon>
    </lineage>
</organism>
<dbReference type="Pfam" id="PF13419">
    <property type="entry name" value="HAD_2"/>
    <property type="match status" value="1"/>
</dbReference>
<dbReference type="Proteomes" id="UP001500751">
    <property type="component" value="Unassembled WGS sequence"/>
</dbReference>
<dbReference type="Gene3D" id="3.40.50.1000">
    <property type="entry name" value="HAD superfamily/HAD-like"/>
    <property type="match status" value="1"/>
</dbReference>
<dbReference type="InterPro" id="IPR041492">
    <property type="entry name" value="HAD_2"/>
</dbReference>
<dbReference type="InterPro" id="IPR050155">
    <property type="entry name" value="HAD-like_hydrolase_sf"/>
</dbReference>
<name>A0ABP5GL83_9ACTN</name>
<reference evidence="2" key="1">
    <citation type="journal article" date="2019" name="Int. J. Syst. Evol. Microbiol.">
        <title>The Global Catalogue of Microorganisms (GCM) 10K type strain sequencing project: providing services to taxonomists for standard genome sequencing and annotation.</title>
        <authorList>
            <consortium name="The Broad Institute Genomics Platform"/>
            <consortium name="The Broad Institute Genome Sequencing Center for Infectious Disease"/>
            <person name="Wu L."/>
            <person name="Ma J."/>
        </authorList>
    </citation>
    <scope>NUCLEOTIDE SEQUENCE [LARGE SCALE GENOMIC DNA]</scope>
    <source>
        <strain evidence="2">JCM 16014</strain>
    </source>
</reference>
<dbReference type="RefSeq" id="WP_344669542.1">
    <property type="nucleotide sequence ID" value="NZ_BAAAQN010000048.1"/>
</dbReference>
<gene>
    <name evidence="1" type="ORF">GCM10009839_65290</name>
</gene>
<evidence type="ECO:0000313" key="2">
    <source>
        <dbReference type="Proteomes" id="UP001500751"/>
    </source>
</evidence>
<dbReference type="Gene3D" id="1.10.150.240">
    <property type="entry name" value="Putative phosphatase, domain 2"/>
    <property type="match status" value="1"/>
</dbReference>
<protein>
    <submittedName>
        <fullName evidence="1">HAD family hydrolase</fullName>
    </submittedName>
</protein>
<proteinExistence type="predicted"/>
<evidence type="ECO:0000313" key="1">
    <source>
        <dbReference type="EMBL" id="GAA2050025.1"/>
    </source>
</evidence>
<keyword evidence="2" id="KW-1185">Reference proteome</keyword>
<dbReference type="InterPro" id="IPR023198">
    <property type="entry name" value="PGP-like_dom2"/>
</dbReference>
<dbReference type="InterPro" id="IPR006439">
    <property type="entry name" value="HAD-SF_hydro_IA"/>
</dbReference>
<dbReference type="PANTHER" id="PTHR43434:SF1">
    <property type="entry name" value="PHOSPHOGLYCOLATE PHOSPHATASE"/>
    <property type="match status" value="1"/>
</dbReference>
<accession>A0ABP5GL83</accession>
<dbReference type="SFLD" id="SFLDS00003">
    <property type="entry name" value="Haloacid_Dehalogenase"/>
    <property type="match status" value="1"/>
</dbReference>
<dbReference type="InterPro" id="IPR036412">
    <property type="entry name" value="HAD-like_sf"/>
</dbReference>
<dbReference type="EMBL" id="BAAAQN010000048">
    <property type="protein sequence ID" value="GAA2050025.1"/>
    <property type="molecule type" value="Genomic_DNA"/>
</dbReference>
<dbReference type="InterPro" id="IPR023214">
    <property type="entry name" value="HAD_sf"/>
</dbReference>
<sequence length="229" mass="23471">MTAVLFDLDGTLADTPGAITAILRRMCPLAPPDRVAASVGRPLADVFAELLVTPRDSPIVVAASAEFRALFASDVVPRAAELVFPAVRELLDRLADAGRPLAVVTSKSPAGAAEFLAAARLDQYFPVTVGYVPEVPGKPAPHQALAAARALGVDPAECVVVGDSTDDMKMADAAGIPGIGVGYGVATLAELRAAGAQHIAGTPEELFELLLPELSLSSATVPSLPEVST</sequence>
<dbReference type="SFLD" id="SFLDG01129">
    <property type="entry name" value="C1.5:_HAD__Beta-PGM__Phosphata"/>
    <property type="match status" value="1"/>
</dbReference>
<dbReference type="GO" id="GO:0016787">
    <property type="term" value="F:hydrolase activity"/>
    <property type="evidence" value="ECO:0007669"/>
    <property type="project" value="UniProtKB-KW"/>
</dbReference>
<comment type="caution">
    <text evidence="1">The sequence shown here is derived from an EMBL/GenBank/DDBJ whole genome shotgun (WGS) entry which is preliminary data.</text>
</comment>
<dbReference type="NCBIfam" id="TIGR01549">
    <property type="entry name" value="HAD-SF-IA-v1"/>
    <property type="match status" value="1"/>
</dbReference>
<dbReference type="NCBIfam" id="TIGR01509">
    <property type="entry name" value="HAD-SF-IA-v3"/>
    <property type="match status" value="1"/>
</dbReference>
<dbReference type="PANTHER" id="PTHR43434">
    <property type="entry name" value="PHOSPHOGLYCOLATE PHOSPHATASE"/>
    <property type="match status" value="1"/>
</dbReference>